<organism evidence="2 3">
    <name type="scientific">Taphrina deformans (strain PYCC 5710 / ATCC 11124 / CBS 356.35 / IMI 108563 / JCM 9778 / NBRC 8474)</name>
    <name type="common">Peach leaf curl fungus</name>
    <name type="synonym">Lalaria deformans</name>
    <dbReference type="NCBI Taxonomy" id="1097556"/>
    <lineage>
        <taxon>Eukaryota</taxon>
        <taxon>Fungi</taxon>
        <taxon>Dikarya</taxon>
        <taxon>Ascomycota</taxon>
        <taxon>Taphrinomycotina</taxon>
        <taxon>Taphrinomycetes</taxon>
        <taxon>Taphrinales</taxon>
        <taxon>Taphrinaceae</taxon>
        <taxon>Taphrina</taxon>
    </lineage>
</organism>
<evidence type="ECO:0000256" key="1">
    <source>
        <dbReference type="SAM" id="MobiDB-lite"/>
    </source>
</evidence>
<evidence type="ECO:0000313" key="3">
    <source>
        <dbReference type="Proteomes" id="UP000013776"/>
    </source>
</evidence>
<evidence type="ECO:0000313" key="2">
    <source>
        <dbReference type="EMBL" id="CCG83063.1"/>
    </source>
</evidence>
<dbReference type="Proteomes" id="UP000013776">
    <property type="component" value="Unassembled WGS sequence"/>
</dbReference>
<dbReference type="EMBL" id="CAHR02000119">
    <property type="protein sequence ID" value="CCG83063.1"/>
    <property type="molecule type" value="Genomic_DNA"/>
</dbReference>
<feature type="region of interest" description="Disordered" evidence="1">
    <location>
        <begin position="218"/>
        <end position="240"/>
    </location>
</feature>
<keyword evidence="3" id="KW-1185">Reference proteome</keyword>
<comment type="caution">
    <text evidence="2">The sequence shown here is derived from an EMBL/GenBank/DDBJ whole genome shotgun (WGS) entry which is preliminary data.</text>
</comment>
<dbReference type="AlphaFoldDB" id="R4XB61"/>
<reference evidence="2 3" key="1">
    <citation type="journal article" date="2013" name="MBio">
        <title>Genome sequencing of the plant pathogen Taphrina deformans, the causal agent of peach leaf curl.</title>
        <authorList>
            <person name="Cisse O.H."/>
            <person name="Almeida J.M.G.C.F."/>
            <person name="Fonseca A."/>
            <person name="Kumar A.A."/>
            <person name="Salojaervi J."/>
            <person name="Overmyer K."/>
            <person name="Hauser P.M."/>
            <person name="Pagni M."/>
        </authorList>
    </citation>
    <scope>NUCLEOTIDE SEQUENCE [LARGE SCALE GENOMIC DNA]</scope>
    <source>
        <strain evidence="3">PYCC 5710 / ATCC 11124 / CBS 356.35 / IMI 108563 / JCM 9778 / NBRC 8474</strain>
    </source>
</reference>
<proteinExistence type="predicted"/>
<name>R4XB61_TAPDE</name>
<dbReference type="VEuPathDB" id="FungiDB:TAPDE_003243"/>
<sequence>MGKDITKTILIQLLRVKDDKRVELKRILRNILTSPCEDYTIPDSYDRHEGYPHVTGSEQSTFNADTFATSICQKRQLINLIHAVTQVPRLNVIPKEEFISTLANILAPLSLWTTLDLMSYGSSKKSTMSTSLLLALCNGLLFRLAAYPERSSKGADRLVDWPKVQGWCLATSRSRDAIEATKVEFFKCTILWSFLGQAEHNVPQEAIVNATQSLSRGLDSVEKSVEDDPPNYPENREMGKQLLPTNEELRRDISLLKLHLQGSHHILQGSAMRVRR</sequence>
<accession>R4XB61</accession>
<gene>
    <name evidence="2" type="ORF">TAPDE_003243</name>
</gene>
<protein>
    <submittedName>
        <fullName evidence="2">Uncharacterized protein</fullName>
    </submittedName>
</protein>